<proteinExistence type="predicted"/>
<keyword evidence="1" id="KW-0472">Membrane</keyword>
<keyword evidence="1" id="KW-1133">Transmembrane helix</keyword>
<dbReference type="Proteomes" id="UP001597011">
    <property type="component" value="Unassembled WGS sequence"/>
</dbReference>
<gene>
    <name evidence="2" type="ORF">ACFQ0I_05550</name>
</gene>
<keyword evidence="1" id="KW-0812">Transmembrane</keyword>
<dbReference type="EMBL" id="JBHTIB010000008">
    <property type="protein sequence ID" value="MFD0835219.1"/>
    <property type="molecule type" value="Genomic_DNA"/>
</dbReference>
<evidence type="ECO:0000313" key="2">
    <source>
        <dbReference type="EMBL" id="MFD0835219.1"/>
    </source>
</evidence>
<reference evidence="3" key="1">
    <citation type="journal article" date="2019" name="Int. J. Syst. Evol. Microbiol.">
        <title>The Global Catalogue of Microorganisms (GCM) 10K type strain sequencing project: providing services to taxonomists for standard genome sequencing and annotation.</title>
        <authorList>
            <consortium name="The Broad Institute Genomics Platform"/>
            <consortium name="The Broad Institute Genome Sequencing Center for Infectious Disease"/>
            <person name="Wu L."/>
            <person name="Ma J."/>
        </authorList>
    </citation>
    <scope>NUCLEOTIDE SEQUENCE [LARGE SCALE GENOMIC DNA]</scope>
    <source>
        <strain evidence="3">CCUG 60529</strain>
    </source>
</reference>
<organism evidence="2 3">
    <name type="scientific">Mariniflexile aquimaris</name>
    <dbReference type="NCBI Taxonomy" id="881009"/>
    <lineage>
        <taxon>Bacteria</taxon>
        <taxon>Pseudomonadati</taxon>
        <taxon>Bacteroidota</taxon>
        <taxon>Flavobacteriia</taxon>
        <taxon>Flavobacteriales</taxon>
        <taxon>Flavobacteriaceae</taxon>
        <taxon>Mariniflexile</taxon>
    </lineage>
</organism>
<sequence>MEQNKFDEQVKASLENRRLQPSTDAWEKLSNRLDAGAKKKHNNAFWYIGIAASIIGILLVALPIYNTKPVVVPVIVDTPLEKQIKRSEVAVEAIQVANDVSKSTKPIEQVDRVNDNSVLNESETTNVVTKKTVLKQEVLTFEDQKINEVVAKVEDLKSKNQVVTDEVIDALLLEAQKQIRFKKSYNNSTGIVDANMLLQEVETDLDQSFRSKVFDAIKASFGTVKTVVAQRND</sequence>
<protein>
    <recommendedName>
        <fullName evidence="4">Anti-sigma factor</fullName>
    </recommendedName>
</protein>
<feature type="transmembrane region" description="Helical" evidence="1">
    <location>
        <begin position="44"/>
        <end position="65"/>
    </location>
</feature>
<accession>A0ABW3BQ07</accession>
<evidence type="ECO:0000256" key="1">
    <source>
        <dbReference type="SAM" id="Phobius"/>
    </source>
</evidence>
<comment type="caution">
    <text evidence="2">The sequence shown here is derived from an EMBL/GenBank/DDBJ whole genome shotgun (WGS) entry which is preliminary data.</text>
</comment>
<keyword evidence="3" id="KW-1185">Reference proteome</keyword>
<evidence type="ECO:0000313" key="3">
    <source>
        <dbReference type="Proteomes" id="UP001597011"/>
    </source>
</evidence>
<name>A0ABW3BQ07_9FLAO</name>
<dbReference type="RefSeq" id="WP_379940201.1">
    <property type="nucleotide sequence ID" value="NZ_JBHTIB010000008.1"/>
</dbReference>
<evidence type="ECO:0008006" key="4">
    <source>
        <dbReference type="Google" id="ProtNLM"/>
    </source>
</evidence>